<dbReference type="EMBL" id="CP095005">
    <property type="protein sequence ID" value="UOO94771.1"/>
    <property type="molecule type" value="Genomic_DNA"/>
</dbReference>
<evidence type="ECO:0000313" key="7">
    <source>
        <dbReference type="Proteomes" id="UP001500962"/>
    </source>
</evidence>
<dbReference type="SUPFAM" id="SSF56529">
    <property type="entry name" value="FAH"/>
    <property type="match status" value="1"/>
</dbReference>
<dbReference type="GO" id="GO:0016787">
    <property type="term" value="F:hydrolase activity"/>
    <property type="evidence" value="ECO:0007669"/>
    <property type="project" value="UniProtKB-KW"/>
</dbReference>
<dbReference type="PANTHER" id="PTHR42796">
    <property type="entry name" value="FUMARYLACETOACETATE HYDROLASE DOMAIN-CONTAINING PROTEIN 2A-RELATED"/>
    <property type="match status" value="1"/>
</dbReference>
<evidence type="ECO:0000313" key="4">
    <source>
        <dbReference type="EMBL" id="GAA0461980.1"/>
    </source>
</evidence>
<dbReference type="Pfam" id="PF01557">
    <property type="entry name" value="FAA_hydrolase"/>
    <property type="match status" value="1"/>
</dbReference>
<protein>
    <submittedName>
        <fullName evidence="4">Fumarylacetoacetate hydrolase family protein</fullName>
    </submittedName>
</protein>
<reference evidence="4" key="3">
    <citation type="submission" date="2023-12" db="EMBL/GenBank/DDBJ databases">
        <authorList>
            <person name="Sun Q."/>
            <person name="Inoue M."/>
        </authorList>
    </citation>
    <scope>NUCLEOTIDE SEQUENCE</scope>
    <source>
        <strain evidence="4">JCM 12289</strain>
    </source>
</reference>
<keyword evidence="4" id="KW-0378">Hydrolase</keyword>
<evidence type="ECO:0000313" key="6">
    <source>
        <dbReference type="Proteomes" id="UP000830542"/>
    </source>
</evidence>
<keyword evidence="2" id="KW-0479">Metal-binding</keyword>
<dbReference type="GO" id="GO:0046872">
    <property type="term" value="F:metal ion binding"/>
    <property type="evidence" value="ECO:0007669"/>
    <property type="project" value="UniProtKB-KW"/>
</dbReference>
<dbReference type="AlphaFoldDB" id="A0AAV3SHJ1"/>
<dbReference type="GeneID" id="71762674"/>
<evidence type="ECO:0000313" key="5">
    <source>
        <dbReference type="EMBL" id="UOO94771.1"/>
    </source>
</evidence>
<organism evidence="4 7">
    <name type="scientific">Halococcus dombrowskii</name>
    <dbReference type="NCBI Taxonomy" id="179637"/>
    <lineage>
        <taxon>Archaea</taxon>
        <taxon>Methanobacteriati</taxon>
        <taxon>Methanobacteriota</taxon>
        <taxon>Stenosarchaea group</taxon>
        <taxon>Halobacteria</taxon>
        <taxon>Halobacteriales</taxon>
        <taxon>Halococcaceae</taxon>
        <taxon>Halococcus</taxon>
    </lineage>
</organism>
<gene>
    <name evidence="4" type="ORF">GCM10008985_18210</name>
    <name evidence="5" type="ORF">MUK72_12460</name>
</gene>
<comment type="similarity">
    <text evidence="1">Belongs to the FAH family.</text>
</comment>
<feature type="domain" description="Fumarylacetoacetase-like C-terminal" evidence="3">
    <location>
        <begin position="112"/>
        <end position="285"/>
    </location>
</feature>
<evidence type="ECO:0000256" key="1">
    <source>
        <dbReference type="ARBA" id="ARBA00010211"/>
    </source>
</evidence>
<dbReference type="KEGG" id="hdo:MUK72_12460"/>
<reference evidence="4" key="1">
    <citation type="journal article" date="2014" name="Int. J. Syst. Evol. Microbiol.">
        <title>Complete genome sequence of Corynebacterium casei LMG S-19264T (=DSM 44701T), isolated from a smear-ripened cheese.</title>
        <authorList>
            <consortium name="US DOE Joint Genome Institute (JGI-PGF)"/>
            <person name="Walter F."/>
            <person name="Albersmeier A."/>
            <person name="Kalinowski J."/>
            <person name="Ruckert C."/>
        </authorList>
    </citation>
    <scope>NUCLEOTIDE SEQUENCE</scope>
    <source>
        <strain evidence="4">JCM 12289</strain>
    </source>
</reference>
<evidence type="ECO:0000256" key="2">
    <source>
        <dbReference type="ARBA" id="ARBA00022723"/>
    </source>
</evidence>
<dbReference type="InterPro" id="IPR036663">
    <property type="entry name" value="Fumarylacetoacetase_C_sf"/>
</dbReference>
<sequence>MRYYRTIEDGAARLVARDGEKAYDLTAAREGLDSFAALANVADVLGTGIDGVVEGLTADAPLLDADSVATRATMPAVPDEVWAAGVTYQVSSDAREEESGRGEIYQGVFEGDRPELFFKATASRTVGPGEKVGIRGDSDWDVPEPELAVVVHRGDIVGYTVGNDMSSRSIEGDNPLYLPQAKIYDRCCAIGPAIASPETVGDPQDLELSMRIERDDEVMFDDSTSTSQLVRSPEELVSYLNRHNTTPELAVLLTGTSLVPEEFTLEADDEIAIGIENVGRLENGVTTV</sequence>
<dbReference type="RefSeq" id="WP_244701322.1">
    <property type="nucleotide sequence ID" value="NZ_BAAADN010000026.1"/>
</dbReference>
<dbReference type="EMBL" id="BAAADN010000026">
    <property type="protein sequence ID" value="GAA0461980.1"/>
    <property type="molecule type" value="Genomic_DNA"/>
</dbReference>
<reference evidence="5" key="2">
    <citation type="submission" date="2022-04" db="EMBL/GenBank/DDBJ databases">
        <title>Sequencing and genomic assembly of Halococcus dombrowskii.</title>
        <authorList>
            <person name="Lim S.W."/>
            <person name="MacLea K.S."/>
        </authorList>
    </citation>
    <scope>NUCLEOTIDE SEQUENCE</scope>
    <source>
        <strain evidence="5">H4</strain>
    </source>
</reference>
<keyword evidence="6" id="KW-1185">Reference proteome</keyword>
<accession>A0AAV3SHJ1</accession>
<dbReference type="Proteomes" id="UP000830542">
    <property type="component" value="Chromosome"/>
</dbReference>
<dbReference type="GO" id="GO:0044281">
    <property type="term" value="P:small molecule metabolic process"/>
    <property type="evidence" value="ECO:0007669"/>
    <property type="project" value="UniProtKB-ARBA"/>
</dbReference>
<dbReference type="Gene3D" id="3.90.850.10">
    <property type="entry name" value="Fumarylacetoacetase-like, C-terminal domain"/>
    <property type="match status" value="1"/>
</dbReference>
<dbReference type="PANTHER" id="PTHR42796:SF7">
    <property type="entry name" value="2-DEHYDRO-3-DEOXY-D-ARABINONATE DEHYDRATASE"/>
    <property type="match status" value="1"/>
</dbReference>
<evidence type="ECO:0000259" key="3">
    <source>
        <dbReference type="Pfam" id="PF01557"/>
    </source>
</evidence>
<dbReference type="Proteomes" id="UP001500962">
    <property type="component" value="Unassembled WGS sequence"/>
</dbReference>
<proteinExistence type="inferred from homology"/>
<dbReference type="InterPro" id="IPR051121">
    <property type="entry name" value="FAH"/>
</dbReference>
<dbReference type="InterPro" id="IPR011234">
    <property type="entry name" value="Fumarylacetoacetase-like_C"/>
</dbReference>
<name>A0AAV3SHJ1_HALDO</name>